<dbReference type="EMBL" id="MCGE01000009">
    <property type="protein sequence ID" value="ORZ17827.1"/>
    <property type="molecule type" value="Genomic_DNA"/>
</dbReference>
<feature type="region of interest" description="Disordered" evidence="5">
    <location>
        <begin position="945"/>
        <end position="966"/>
    </location>
</feature>
<feature type="compositionally biased region" description="Polar residues" evidence="5">
    <location>
        <begin position="438"/>
        <end position="448"/>
    </location>
</feature>
<dbReference type="InterPro" id="IPR002110">
    <property type="entry name" value="Ankyrin_rpt"/>
</dbReference>
<feature type="compositionally biased region" description="Low complexity" evidence="5">
    <location>
        <begin position="639"/>
        <end position="652"/>
    </location>
</feature>
<feature type="compositionally biased region" description="Polar residues" evidence="5">
    <location>
        <begin position="1589"/>
        <end position="1603"/>
    </location>
</feature>
<dbReference type="OrthoDB" id="539213at2759"/>
<feature type="compositionally biased region" description="Basic and acidic residues" evidence="5">
    <location>
        <begin position="1606"/>
        <end position="1616"/>
    </location>
</feature>
<evidence type="ECO:0000256" key="5">
    <source>
        <dbReference type="SAM" id="MobiDB-lite"/>
    </source>
</evidence>
<comment type="caution">
    <text evidence="6">The sequence shown here is derived from an EMBL/GenBank/DDBJ whole genome shotgun (WGS) entry which is preliminary data.</text>
</comment>
<keyword evidence="2 3" id="KW-0040">ANK repeat</keyword>
<feature type="compositionally biased region" description="Low complexity" evidence="5">
    <location>
        <begin position="1190"/>
        <end position="1201"/>
    </location>
</feature>
<feature type="region of interest" description="Disordered" evidence="5">
    <location>
        <begin position="603"/>
        <end position="672"/>
    </location>
</feature>
<keyword evidence="4" id="KW-0175">Coiled coil</keyword>
<evidence type="ECO:0000256" key="1">
    <source>
        <dbReference type="ARBA" id="ARBA00022737"/>
    </source>
</evidence>
<dbReference type="Pfam" id="PF13857">
    <property type="entry name" value="Ank_5"/>
    <property type="match status" value="2"/>
</dbReference>
<feature type="compositionally biased region" description="Polar residues" evidence="5">
    <location>
        <begin position="1556"/>
        <end position="1568"/>
    </location>
</feature>
<name>A0A1X2IJY3_9FUNG</name>
<feature type="repeat" description="ANK" evidence="3">
    <location>
        <begin position="189"/>
        <end position="221"/>
    </location>
</feature>
<feature type="region of interest" description="Disordered" evidence="5">
    <location>
        <begin position="1366"/>
        <end position="1397"/>
    </location>
</feature>
<feature type="compositionally biased region" description="Low complexity" evidence="5">
    <location>
        <begin position="1212"/>
        <end position="1226"/>
    </location>
</feature>
<dbReference type="PROSITE" id="PS50297">
    <property type="entry name" value="ANK_REP_REGION"/>
    <property type="match status" value="4"/>
</dbReference>
<keyword evidence="7" id="KW-1185">Reference proteome</keyword>
<evidence type="ECO:0000256" key="4">
    <source>
        <dbReference type="SAM" id="Coils"/>
    </source>
</evidence>
<dbReference type="SUPFAM" id="SSF48403">
    <property type="entry name" value="Ankyrin repeat"/>
    <property type="match status" value="3"/>
</dbReference>
<dbReference type="STRING" id="90262.A0A1X2IJY3"/>
<feature type="compositionally biased region" description="Low complexity" evidence="5">
    <location>
        <begin position="1576"/>
        <end position="1588"/>
    </location>
</feature>
<feature type="compositionally biased region" description="Low complexity" evidence="5">
    <location>
        <begin position="611"/>
        <end position="624"/>
    </location>
</feature>
<dbReference type="SMART" id="SM00248">
    <property type="entry name" value="ANK"/>
    <property type="match status" value="6"/>
</dbReference>
<accession>A0A1X2IJY3</accession>
<dbReference type="PANTHER" id="PTHR24171">
    <property type="entry name" value="ANKYRIN REPEAT DOMAIN-CONTAINING PROTEIN 39-RELATED"/>
    <property type="match status" value="1"/>
</dbReference>
<gene>
    <name evidence="6" type="ORF">BCR42DRAFT_350241</name>
</gene>
<evidence type="ECO:0000256" key="2">
    <source>
        <dbReference type="ARBA" id="ARBA00023043"/>
    </source>
</evidence>
<evidence type="ECO:0000256" key="3">
    <source>
        <dbReference type="PROSITE-ProRule" id="PRU00023"/>
    </source>
</evidence>
<dbReference type="InterPro" id="IPR036770">
    <property type="entry name" value="Ankyrin_rpt-contain_sf"/>
</dbReference>
<feature type="repeat" description="ANK" evidence="3">
    <location>
        <begin position="155"/>
        <end position="179"/>
    </location>
</feature>
<evidence type="ECO:0000313" key="6">
    <source>
        <dbReference type="EMBL" id="ORZ17827.1"/>
    </source>
</evidence>
<feature type="compositionally biased region" description="Polar residues" evidence="5">
    <location>
        <begin position="1505"/>
        <end position="1515"/>
    </location>
</feature>
<feature type="compositionally biased region" description="Low complexity" evidence="5">
    <location>
        <begin position="1537"/>
        <end position="1555"/>
    </location>
</feature>
<feature type="region of interest" description="Disordered" evidence="5">
    <location>
        <begin position="1484"/>
        <end position="1616"/>
    </location>
</feature>
<dbReference type="Proteomes" id="UP000193560">
    <property type="component" value="Unassembled WGS sequence"/>
</dbReference>
<sequence length="1616" mass="180640">MEFLITVAQNNIDKARHLLQTGIDVNCPVLWNAKNTYSPVIPPDIASRPDLLAKLQSDQEYHTRPLNIAVLGGHAEMVRLLLSAGADINIKDGRGRTALICAIHGLDMDASDINTSNLHLISQTHNTHLLIMKKILLRHPNLYVSTLNSPQYEIKGITPLCLASYLGKSEMIELLLEDGRVDVDGTDSKNASALMYAARDGNLPIVQMLLSYDASPDITDSHGWSAIQYAENNSEIVQLCEETLRRKRPDISMIHAPVNPIARYPVSYTNLSTLISSLPNYQSSLSHLEFDTLQDIDLMDPITAPIVHIVQMSFLHSIKSHDHVSLQTLLLWSPPIKRDCNRSTGALLINYHDTKTGLTAIHHAMRAKPLPSLDTLTMLYQAGADINAQTCYGRTALHHLARIGMDQDGKSWGIQKKSTKLAPAASQAGVQQLPRLRANSSSSLQPTMPTHFEEGNQTPSAVSEHPSATSPTSASSFAHRLSTFSAVSSRSAGSDTTPRSSMVDVLQDPITQTILAAPTIPAHLGLCASLLIQLGALVNIADPTGNTPLHFAAEFGAVSEVLEVLIMEGNADLHLKNKKQQTPLDICKTDEIRTFMLALEKERKTAHRTQSTGSSGSTNTNNGSIRPFDTASNYRHSLTRSMSKSTTQSTSTHGNKGTTQHHQHSRTKSPTSVIIPTSASEVAAIDRTKEMKKKDDVLNQIDMDFDHILNAFFNYHTTFTYSIGKALAYITKTVLESREGNNMVIPSSIRSEEEWILKRTVVQLRYDLRDAHDNFDQTEQRAERMMLLYREKLTQVEQTHQADCELLELQQDKVEKLYDVFERIEDRFCQLEEDQDELIGQLEHWRRLALRQLRWLEQNDNGVKHDEAMYPICLDNMMQSLTILSIIPATCDPILYSREDRSRLSRDLDQIIQKVLQQIPSSPRLANLRATLEEKWQHVESVLANPPPRASLEDKKDTNTSVATTMTPYSKPAADWQRQLLTASLYSVSLKPTPKRDPRSLNELELSFDILSANLSEIQKDMDDLNTQSSHVMESKKRMYDVCLALERELETLEKSQQQQQQHQKRTSSIANSTAIVPLDRTPTIVRGELDQVMRCAQTLFDRQTLLDQEAATLKTEYANIEHQLDDIKEALRQVRPPLLLQGLLERLDTEDGPTVHVETDWQEDEKLVATFREDPFDLHRVDLAEESDSTFSSSSSSLSSLGNNENAQKGSSNTNSSSNSNSTTATTQMRNVFKTPLAIQCLISRLDASLYSLKVLAAYHLRRSRQLLLEVQVCLTQASEDVEDSCDQMTVLYGNAAEIAQRVRSFKDEMETVIRHRKEEIVEVWEVVDDVSVGIDTSTVIQQHQHEIPSSATYQQQVDTARLPTTVMSSSSSFSPSDRQHQRHQGSATSTEIDDEQDQQQLIIRGLERFQLFHEHLQDDIEALKNDQAEIDQRIRYATDSLIEPQVDRLVGQDDGSLLSISDSLVALMDGICLHNLGLHLDENKKPGTTKIRSNNRNRKPTLPIQNSSAVNPPSSLSSSSSTTTTTNDPRLIRLSTVSARSSRTASTMPTSAANNRRISLAQSMRIPTNRKRTSVMSTSSLSSLSSYQQERMLSRASTLSQALGRDRTSAQHHS</sequence>
<feature type="compositionally biased region" description="Low complexity" evidence="5">
    <location>
        <begin position="1516"/>
        <end position="1528"/>
    </location>
</feature>
<feature type="compositionally biased region" description="Low complexity" evidence="5">
    <location>
        <begin position="466"/>
        <end position="475"/>
    </location>
</feature>
<feature type="repeat" description="ANK" evidence="3">
    <location>
        <begin position="544"/>
        <end position="578"/>
    </location>
</feature>
<reference evidence="6 7" key="1">
    <citation type="submission" date="2016-07" db="EMBL/GenBank/DDBJ databases">
        <title>Pervasive Adenine N6-methylation of Active Genes in Fungi.</title>
        <authorList>
            <consortium name="DOE Joint Genome Institute"/>
            <person name="Mondo S.J."/>
            <person name="Dannebaum R.O."/>
            <person name="Kuo R.C."/>
            <person name="Labutti K."/>
            <person name="Haridas S."/>
            <person name="Kuo A."/>
            <person name="Salamov A."/>
            <person name="Ahrendt S.R."/>
            <person name="Lipzen A."/>
            <person name="Sullivan W."/>
            <person name="Andreopoulos W.B."/>
            <person name="Clum A."/>
            <person name="Lindquist E."/>
            <person name="Daum C."/>
            <person name="Ramamoorthy G.K."/>
            <person name="Gryganskyi A."/>
            <person name="Culley D."/>
            <person name="Magnuson J.K."/>
            <person name="James T.Y."/>
            <person name="O'Malley M.A."/>
            <person name="Stajich J.E."/>
            <person name="Spatafora J.W."/>
            <person name="Visel A."/>
            <person name="Grigoriev I.V."/>
        </authorList>
    </citation>
    <scope>NUCLEOTIDE SEQUENCE [LARGE SCALE GENOMIC DNA]</scope>
    <source>
        <strain evidence="6 7">NRRL 1336</strain>
    </source>
</reference>
<organism evidence="6 7">
    <name type="scientific">Absidia repens</name>
    <dbReference type="NCBI Taxonomy" id="90262"/>
    <lineage>
        <taxon>Eukaryota</taxon>
        <taxon>Fungi</taxon>
        <taxon>Fungi incertae sedis</taxon>
        <taxon>Mucoromycota</taxon>
        <taxon>Mucoromycotina</taxon>
        <taxon>Mucoromycetes</taxon>
        <taxon>Mucorales</taxon>
        <taxon>Cunninghamellaceae</taxon>
        <taxon>Absidia</taxon>
    </lineage>
</organism>
<feature type="coiled-coil region" evidence="4">
    <location>
        <begin position="1001"/>
        <end position="1066"/>
    </location>
</feature>
<feature type="repeat" description="ANK" evidence="3">
    <location>
        <begin position="61"/>
        <end position="93"/>
    </location>
</feature>
<proteinExistence type="predicted"/>
<feature type="region of interest" description="Disordered" evidence="5">
    <location>
        <begin position="1190"/>
        <end position="1226"/>
    </location>
</feature>
<feature type="repeat" description="ANK" evidence="3">
    <location>
        <begin position="356"/>
        <end position="391"/>
    </location>
</feature>
<feature type="coiled-coil region" evidence="4">
    <location>
        <begin position="1408"/>
        <end position="1435"/>
    </location>
</feature>
<protein>
    <submittedName>
        <fullName evidence="6">Uncharacterized protein</fullName>
    </submittedName>
</protein>
<evidence type="ECO:0000313" key="7">
    <source>
        <dbReference type="Proteomes" id="UP000193560"/>
    </source>
</evidence>
<dbReference type="Pfam" id="PF12796">
    <property type="entry name" value="Ank_2"/>
    <property type="match status" value="1"/>
</dbReference>
<dbReference type="Gene3D" id="1.25.40.20">
    <property type="entry name" value="Ankyrin repeat-containing domain"/>
    <property type="match status" value="3"/>
</dbReference>
<feature type="compositionally biased region" description="Polar residues" evidence="5">
    <location>
        <begin position="1202"/>
        <end position="1211"/>
    </location>
</feature>
<dbReference type="PROSITE" id="PS50088">
    <property type="entry name" value="ANK_REPEAT"/>
    <property type="match status" value="5"/>
</dbReference>
<keyword evidence="1" id="KW-0677">Repeat</keyword>
<feature type="region of interest" description="Disordered" evidence="5">
    <location>
        <begin position="438"/>
        <end position="475"/>
    </location>
</feature>